<dbReference type="PANTHER" id="PTHR34477:SF5">
    <property type="entry name" value="BSL5627 PROTEIN"/>
    <property type="match status" value="1"/>
</dbReference>
<feature type="domain" description="GIY-YIG" evidence="2">
    <location>
        <begin position="1"/>
        <end position="77"/>
    </location>
</feature>
<name>A0ABS9USI8_9BACT</name>
<accession>A0ABS9USI8</accession>
<comment type="similarity">
    <text evidence="1">Belongs to the UPF0213 family.</text>
</comment>
<dbReference type="Proteomes" id="UP001165488">
    <property type="component" value="Unassembled WGS sequence"/>
</dbReference>
<dbReference type="Pfam" id="PF01541">
    <property type="entry name" value="GIY-YIG"/>
    <property type="match status" value="1"/>
</dbReference>
<organism evidence="3 4">
    <name type="scientific">Belliella calami</name>
    <dbReference type="NCBI Taxonomy" id="2923436"/>
    <lineage>
        <taxon>Bacteria</taxon>
        <taxon>Pseudomonadati</taxon>
        <taxon>Bacteroidota</taxon>
        <taxon>Cytophagia</taxon>
        <taxon>Cytophagales</taxon>
        <taxon>Cyclobacteriaceae</taxon>
        <taxon>Belliella</taxon>
    </lineage>
</organism>
<evidence type="ECO:0000256" key="1">
    <source>
        <dbReference type="ARBA" id="ARBA00007435"/>
    </source>
</evidence>
<sequence length="85" mass="10302">MACYFYILQSKSKDKYYIGHTCDDLSERLRRHNSNHKGFTGKNADWEIVYYEKFNSKEEAYERERKVKSWKSKVKIKELLNSLLN</sequence>
<dbReference type="CDD" id="cd10449">
    <property type="entry name" value="GIY-YIG_SLX1_like"/>
    <property type="match status" value="1"/>
</dbReference>
<dbReference type="InterPro" id="IPR035901">
    <property type="entry name" value="GIY-YIG_endonuc_sf"/>
</dbReference>
<dbReference type="EMBL" id="JAKZGS010000017">
    <property type="protein sequence ID" value="MCH7399592.1"/>
    <property type="molecule type" value="Genomic_DNA"/>
</dbReference>
<dbReference type="Gene3D" id="3.40.1440.10">
    <property type="entry name" value="GIY-YIG endonuclease"/>
    <property type="match status" value="1"/>
</dbReference>
<gene>
    <name evidence="3" type="ORF">MM236_16430</name>
</gene>
<reference evidence="3" key="1">
    <citation type="submission" date="2022-03" db="EMBL/GenBank/DDBJ databases">
        <title>De novo assembled genomes of Belliella spp. (Cyclobacteriaceae) strains.</title>
        <authorList>
            <person name="Szabo A."/>
            <person name="Korponai K."/>
            <person name="Felfoldi T."/>
        </authorList>
    </citation>
    <scope>NUCLEOTIDE SEQUENCE</scope>
    <source>
        <strain evidence="3">DSM 107340</strain>
    </source>
</reference>
<dbReference type="SUPFAM" id="SSF82771">
    <property type="entry name" value="GIY-YIG endonuclease"/>
    <property type="match status" value="1"/>
</dbReference>
<comment type="caution">
    <text evidence="3">The sequence shown here is derived from an EMBL/GenBank/DDBJ whole genome shotgun (WGS) entry which is preliminary data.</text>
</comment>
<dbReference type="PANTHER" id="PTHR34477">
    <property type="entry name" value="UPF0213 PROTEIN YHBQ"/>
    <property type="match status" value="1"/>
</dbReference>
<dbReference type="InterPro" id="IPR050190">
    <property type="entry name" value="UPF0213_domain"/>
</dbReference>
<protein>
    <submittedName>
        <fullName evidence="3">GIY-YIG nuclease family protein</fullName>
    </submittedName>
</protein>
<evidence type="ECO:0000313" key="4">
    <source>
        <dbReference type="Proteomes" id="UP001165488"/>
    </source>
</evidence>
<dbReference type="PROSITE" id="PS50164">
    <property type="entry name" value="GIY_YIG"/>
    <property type="match status" value="1"/>
</dbReference>
<evidence type="ECO:0000259" key="2">
    <source>
        <dbReference type="PROSITE" id="PS50164"/>
    </source>
</evidence>
<dbReference type="RefSeq" id="WP_241276085.1">
    <property type="nucleotide sequence ID" value="NZ_JAKZGS010000017.1"/>
</dbReference>
<dbReference type="InterPro" id="IPR000305">
    <property type="entry name" value="GIY-YIG_endonuc"/>
</dbReference>
<proteinExistence type="inferred from homology"/>
<keyword evidence="4" id="KW-1185">Reference proteome</keyword>
<evidence type="ECO:0000313" key="3">
    <source>
        <dbReference type="EMBL" id="MCH7399592.1"/>
    </source>
</evidence>